<protein>
    <submittedName>
        <fullName evidence="1">Uncharacterized protein</fullName>
    </submittedName>
</protein>
<dbReference type="RefSeq" id="WP_380227846.1">
    <property type="nucleotide sequence ID" value="NZ_JBHSOF010000036.1"/>
</dbReference>
<reference evidence="2" key="1">
    <citation type="journal article" date="2019" name="Int. J. Syst. Evol. Microbiol.">
        <title>The Global Catalogue of Microorganisms (GCM) 10K type strain sequencing project: providing services to taxonomists for standard genome sequencing and annotation.</title>
        <authorList>
            <consortium name="The Broad Institute Genomics Platform"/>
            <consortium name="The Broad Institute Genome Sequencing Center for Infectious Disease"/>
            <person name="Wu L."/>
            <person name="Ma J."/>
        </authorList>
    </citation>
    <scope>NUCLEOTIDE SEQUENCE [LARGE SCALE GENOMIC DNA]</scope>
    <source>
        <strain evidence="2">CGMCC 4.1437</strain>
    </source>
</reference>
<proteinExistence type="predicted"/>
<accession>A0ABW0XAJ0</accession>
<name>A0ABW0XAJ0_9ACTN</name>
<keyword evidence="2" id="KW-1185">Reference proteome</keyword>
<dbReference type="EMBL" id="JBHSOF010000036">
    <property type="protein sequence ID" value="MFC5666176.1"/>
    <property type="molecule type" value="Genomic_DNA"/>
</dbReference>
<gene>
    <name evidence="1" type="ORF">ACFP3U_24775</name>
</gene>
<evidence type="ECO:0000313" key="2">
    <source>
        <dbReference type="Proteomes" id="UP001595975"/>
    </source>
</evidence>
<evidence type="ECO:0000313" key="1">
    <source>
        <dbReference type="EMBL" id="MFC5666176.1"/>
    </source>
</evidence>
<dbReference type="Proteomes" id="UP001595975">
    <property type="component" value="Unassembled WGS sequence"/>
</dbReference>
<comment type="caution">
    <text evidence="1">The sequence shown here is derived from an EMBL/GenBank/DDBJ whole genome shotgun (WGS) entry which is preliminary data.</text>
</comment>
<sequence>MRKGEQFETETGLPASEFRKLNQVSWFAHAEEYAEAKWTRSSAKNRATRADALATLT</sequence>
<organism evidence="1 2">
    <name type="scientific">Kitasatospora misakiensis</name>
    <dbReference type="NCBI Taxonomy" id="67330"/>
    <lineage>
        <taxon>Bacteria</taxon>
        <taxon>Bacillati</taxon>
        <taxon>Actinomycetota</taxon>
        <taxon>Actinomycetes</taxon>
        <taxon>Kitasatosporales</taxon>
        <taxon>Streptomycetaceae</taxon>
        <taxon>Kitasatospora</taxon>
    </lineage>
</organism>